<evidence type="ECO:0000313" key="2">
    <source>
        <dbReference type="EMBL" id="CUO25987.1"/>
    </source>
</evidence>
<name>A0A173VFH7_9FIRM</name>
<evidence type="ECO:0000313" key="3">
    <source>
        <dbReference type="Proteomes" id="UP000095439"/>
    </source>
</evidence>
<accession>A0A173VFH7</accession>
<organism evidence="1 4">
    <name type="scientific">Dorea longicatena</name>
    <dbReference type="NCBI Taxonomy" id="88431"/>
    <lineage>
        <taxon>Bacteria</taxon>
        <taxon>Bacillati</taxon>
        <taxon>Bacillota</taxon>
        <taxon>Clostridia</taxon>
        <taxon>Lachnospirales</taxon>
        <taxon>Lachnospiraceae</taxon>
        <taxon>Dorea</taxon>
    </lineage>
</organism>
<evidence type="ECO:0000313" key="1">
    <source>
        <dbReference type="EMBL" id="CUN24895.1"/>
    </source>
</evidence>
<proteinExistence type="predicted"/>
<dbReference type="Proteomes" id="UP000095597">
    <property type="component" value="Unassembled WGS sequence"/>
</dbReference>
<dbReference type="EMBL" id="CYYY01000018">
    <property type="protein sequence ID" value="CUO25987.1"/>
    <property type="molecule type" value="Genomic_DNA"/>
</dbReference>
<dbReference type="Proteomes" id="UP000095439">
    <property type="component" value="Unassembled WGS sequence"/>
</dbReference>
<evidence type="ECO:0000313" key="4">
    <source>
        <dbReference type="Proteomes" id="UP000095597"/>
    </source>
</evidence>
<gene>
    <name evidence="2" type="ORF">ERS852423_02726</name>
    <name evidence="1" type="ORF">ERS852573_02847</name>
</gene>
<reference evidence="3 4" key="1">
    <citation type="submission" date="2015-09" db="EMBL/GenBank/DDBJ databases">
        <authorList>
            <consortium name="Pathogen Informatics"/>
        </authorList>
    </citation>
    <scope>NUCLEOTIDE SEQUENCE [LARGE SCALE GENOMIC DNA]</scope>
    <source>
        <strain evidence="2 3">2789STDY5608866</strain>
        <strain evidence="1 4">2789STDY5834961</strain>
    </source>
</reference>
<dbReference type="RefSeq" id="WP_055182330.1">
    <property type="nucleotide sequence ID" value="NZ_CABIWY010000018.1"/>
</dbReference>
<dbReference type="EMBL" id="CYXO01000025">
    <property type="protein sequence ID" value="CUN24895.1"/>
    <property type="molecule type" value="Genomic_DNA"/>
</dbReference>
<sequence>MRKIVNINTTSTKEEQLKDLITSIQQVKDSLVNILDEYEEAGEVDKADTLTEALDALEDAYDVVNDVLLDD</sequence>
<protein>
    <submittedName>
        <fullName evidence="1">Uncharacterized protein</fullName>
    </submittedName>
</protein>
<dbReference type="OrthoDB" id="2060899at2"/>
<dbReference type="AlphaFoldDB" id="A0A173VFH7"/>